<dbReference type="InterPro" id="IPR019734">
    <property type="entry name" value="TPR_rpt"/>
</dbReference>
<organism evidence="5 6">
    <name type="scientific">Pedobacter heparinus (strain ATCC 13125 / DSM 2366 / CIP 104194 / JCM 7457 / NBRC 12017 / NCIMB 9290 / NRRL B-14731 / HIM 762-3)</name>
    <dbReference type="NCBI Taxonomy" id="485917"/>
    <lineage>
        <taxon>Bacteria</taxon>
        <taxon>Pseudomonadati</taxon>
        <taxon>Bacteroidota</taxon>
        <taxon>Sphingobacteriia</taxon>
        <taxon>Sphingobacteriales</taxon>
        <taxon>Sphingobacteriaceae</taxon>
        <taxon>Pedobacter</taxon>
    </lineage>
</organism>
<evidence type="ECO:0000313" key="6">
    <source>
        <dbReference type="Proteomes" id="UP000000852"/>
    </source>
</evidence>
<dbReference type="Pfam" id="PF13432">
    <property type="entry name" value="TPR_16"/>
    <property type="match status" value="1"/>
</dbReference>
<protein>
    <submittedName>
        <fullName evidence="5">TPR repeat-containing protein</fullName>
    </submittedName>
</protein>
<evidence type="ECO:0000256" key="1">
    <source>
        <dbReference type="PROSITE-ProRule" id="PRU00339"/>
    </source>
</evidence>
<evidence type="ECO:0000313" key="5">
    <source>
        <dbReference type="EMBL" id="ACU03699.1"/>
    </source>
</evidence>
<keyword evidence="2" id="KW-0812">Transmembrane</keyword>
<feature type="repeat" description="TPR" evidence="1">
    <location>
        <begin position="62"/>
        <end position="95"/>
    </location>
</feature>
<evidence type="ECO:0000256" key="3">
    <source>
        <dbReference type="SAM" id="SignalP"/>
    </source>
</evidence>
<feature type="transmembrane region" description="Helical" evidence="2">
    <location>
        <begin position="166"/>
        <end position="187"/>
    </location>
</feature>
<name>C6XTR3_PEDHD</name>
<proteinExistence type="predicted"/>
<keyword evidence="3" id="KW-0732">Signal</keyword>
<dbReference type="SMART" id="SM00028">
    <property type="entry name" value="TPR"/>
    <property type="match status" value="2"/>
</dbReference>
<dbReference type="InterPro" id="IPR011990">
    <property type="entry name" value="TPR-like_helical_dom_sf"/>
</dbReference>
<sequence>MHKYLKYTLYAWLLLLAMPLLSSANEQPEALLKKGNSAYAKEQYKEALAAYQQALDAGYESVALYFNTANAYYKLAEMPAAILNYEKAAKLAPGDEDIQLNLKLANLKITDRIEDVPEFFLTTWWKSFIFSFSAKTLAVFNVTSFIVGFVLLIAYLFLTAVGHKKLAFYAGIIVLSLGLISFIVVNVQSGYLNGKSQAIVFRGAADVKSGPDAKQKTLFVIHAGTKVSIKANNNGWINVVLSNGNSGWIAASDVKEI</sequence>
<accession>C6XTR3</accession>
<feature type="transmembrane region" description="Helical" evidence="2">
    <location>
        <begin position="137"/>
        <end position="159"/>
    </location>
</feature>
<dbReference type="InterPro" id="IPR003646">
    <property type="entry name" value="SH3-like_bac-type"/>
</dbReference>
<keyword evidence="6" id="KW-1185">Reference proteome</keyword>
<feature type="repeat" description="TPR" evidence="1">
    <location>
        <begin position="28"/>
        <end position="61"/>
    </location>
</feature>
<dbReference type="Gene3D" id="2.30.30.40">
    <property type="entry name" value="SH3 Domains"/>
    <property type="match status" value="1"/>
</dbReference>
<dbReference type="PROSITE" id="PS50005">
    <property type="entry name" value="TPR"/>
    <property type="match status" value="2"/>
</dbReference>
<dbReference type="PROSITE" id="PS51781">
    <property type="entry name" value="SH3B"/>
    <property type="match status" value="1"/>
</dbReference>
<evidence type="ECO:0000259" key="4">
    <source>
        <dbReference type="PROSITE" id="PS51781"/>
    </source>
</evidence>
<feature type="signal peptide" evidence="3">
    <location>
        <begin position="1"/>
        <end position="24"/>
    </location>
</feature>
<dbReference type="SUPFAM" id="SSF48452">
    <property type="entry name" value="TPR-like"/>
    <property type="match status" value="1"/>
</dbReference>
<keyword evidence="1" id="KW-0802">TPR repeat</keyword>
<gene>
    <name evidence="5" type="ordered locus">Phep_1485</name>
</gene>
<reference evidence="5 6" key="1">
    <citation type="journal article" date="2009" name="Stand. Genomic Sci.">
        <title>Complete genome sequence of Pedobacter heparinus type strain (HIM 762-3).</title>
        <authorList>
            <person name="Han C."/>
            <person name="Spring S."/>
            <person name="Lapidus A."/>
            <person name="Del Rio T.G."/>
            <person name="Tice H."/>
            <person name="Copeland A."/>
            <person name="Cheng J.F."/>
            <person name="Lucas S."/>
            <person name="Chen F."/>
            <person name="Nolan M."/>
            <person name="Bruce D."/>
            <person name="Goodwin L."/>
            <person name="Pitluck S."/>
            <person name="Ivanova N."/>
            <person name="Mavromatis K."/>
            <person name="Mikhailova N."/>
            <person name="Pati A."/>
            <person name="Chen A."/>
            <person name="Palaniappan K."/>
            <person name="Land M."/>
            <person name="Hauser L."/>
            <person name="Chang Y.J."/>
            <person name="Jeffries C.C."/>
            <person name="Saunders E."/>
            <person name="Chertkov O."/>
            <person name="Brettin T."/>
            <person name="Goker M."/>
            <person name="Rohde M."/>
            <person name="Bristow J."/>
            <person name="Eisen J.A."/>
            <person name="Markowitz V."/>
            <person name="Hugenholtz P."/>
            <person name="Kyrpides N.C."/>
            <person name="Klenk H.P."/>
            <person name="Detter J.C."/>
        </authorList>
    </citation>
    <scope>NUCLEOTIDE SEQUENCE [LARGE SCALE GENOMIC DNA]</scope>
    <source>
        <strain evidence="6">ATCC 13125 / DSM 2366 / CIP 104194 / JCM 7457 / NBRC 12017 / NCIMB 9290 / NRRL B-14731 / HIM 762-3</strain>
    </source>
</reference>
<dbReference type="EMBL" id="CP001681">
    <property type="protein sequence ID" value="ACU03699.1"/>
    <property type="molecule type" value="Genomic_DNA"/>
</dbReference>
<dbReference type="Gene3D" id="1.25.40.10">
    <property type="entry name" value="Tetratricopeptide repeat domain"/>
    <property type="match status" value="1"/>
</dbReference>
<dbReference type="eggNOG" id="COG0457">
    <property type="taxonomic scope" value="Bacteria"/>
</dbReference>
<dbReference type="SMART" id="SM00287">
    <property type="entry name" value="SH3b"/>
    <property type="match status" value="1"/>
</dbReference>
<dbReference type="Pfam" id="PF08239">
    <property type="entry name" value="SH3_3"/>
    <property type="match status" value="1"/>
</dbReference>
<dbReference type="Proteomes" id="UP000000852">
    <property type="component" value="Chromosome"/>
</dbReference>
<evidence type="ECO:0000256" key="2">
    <source>
        <dbReference type="SAM" id="Phobius"/>
    </source>
</evidence>
<keyword evidence="2" id="KW-0472">Membrane</keyword>
<dbReference type="eggNOG" id="COG3103">
    <property type="taxonomic scope" value="Bacteria"/>
</dbReference>
<dbReference type="STRING" id="485917.Phep_1485"/>
<feature type="domain" description="SH3b" evidence="4">
    <location>
        <begin position="194"/>
        <end position="257"/>
    </location>
</feature>
<dbReference type="HOGENOM" id="CLU_080147_0_0_10"/>
<feature type="chain" id="PRO_5002974108" evidence="3">
    <location>
        <begin position="25"/>
        <end position="257"/>
    </location>
</feature>
<dbReference type="AlphaFoldDB" id="C6XTR3"/>
<dbReference type="KEGG" id="phe:Phep_1485"/>
<keyword evidence="2" id="KW-1133">Transmembrane helix</keyword>